<dbReference type="GO" id="GO:0042803">
    <property type="term" value="F:protein homodimerization activity"/>
    <property type="evidence" value="ECO:0007669"/>
    <property type="project" value="UniProtKB-ARBA"/>
</dbReference>
<evidence type="ECO:0000256" key="7">
    <source>
        <dbReference type="ARBA" id="ARBA00022842"/>
    </source>
</evidence>
<comment type="subunit">
    <text evidence="8">Homodimer.</text>
</comment>
<keyword evidence="5 8" id="KW-0093">Biotin biosynthesis</keyword>
<dbReference type="GeneID" id="87105427"/>
<dbReference type="UniPathway" id="UPA00078">
    <property type="reaction ID" value="UER00161"/>
</dbReference>
<feature type="binding site" evidence="8">
    <location>
        <begin position="113"/>
        <end position="116"/>
    </location>
    <ligand>
        <name>ATP</name>
        <dbReference type="ChEBI" id="CHEBI:30616"/>
    </ligand>
</feature>
<dbReference type="PIRSF" id="PIRSF006755">
    <property type="entry name" value="DTB_synth"/>
    <property type="match status" value="1"/>
</dbReference>
<dbReference type="GO" id="GO:0005829">
    <property type="term" value="C:cytosol"/>
    <property type="evidence" value="ECO:0007669"/>
    <property type="project" value="TreeGrafter"/>
</dbReference>
<feature type="binding site" evidence="8">
    <location>
        <position position="210"/>
    </location>
    <ligand>
        <name>ATP</name>
        <dbReference type="ChEBI" id="CHEBI:30616"/>
    </ligand>
</feature>
<dbReference type="Pfam" id="PF13500">
    <property type="entry name" value="AAA_26"/>
    <property type="match status" value="1"/>
</dbReference>
<evidence type="ECO:0000313" key="10">
    <source>
        <dbReference type="Proteomes" id="UP000001416"/>
    </source>
</evidence>
<evidence type="ECO:0000313" key="9">
    <source>
        <dbReference type="EMBL" id="CAD86208.1"/>
    </source>
</evidence>
<feature type="binding site" evidence="8">
    <location>
        <position position="52"/>
    </location>
    <ligand>
        <name>Mg(2+)</name>
        <dbReference type="ChEBI" id="CHEBI:18420"/>
    </ligand>
</feature>
<evidence type="ECO:0000256" key="6">
    <source>
        <dbReference type="ARBA" id="ARBA00022840"/>
    </source>
</evidence>
<dbReference type="PANTHER" id="PTHR43210">
    <property type="entry name" value="DETHIOBIOTIN SYNTHETASE"/>
    <property type="match status" value="1"/>
</dbReference>
<dbReference type="CDD" id="cd03109">
    <property type="entry name" value="DTBS"/>
    <property type="match status" value="1"/>
</dbReference>
<dbReference type="GO" id="GO:0000287">
    <property type="term" value="F:magnesium ion binding"/>
    <property type="evidence" value="ECO:0007669"/>
    <property type="project" value="UniProtKB-UniRule"/>
</dbReference>
<comment type="function">
    <text evidence="8">Catalyzes a mechanistically unusual reaction, the ATP-dependent insertion of CO2 between the N7 and N8 nitrogen atoms of 7,8-diaminopelargonic acid (DAPA, also called 7,8-diammoniononanoate) to form a ureido ring.</text>
</comment>
<dbReference type="HAMAP" id="MF_00336">
    <property type="entry name" value="BioD"/>
    <property type="match status" value="1"/>
</dbReference>
<dbReference type="Gene3D" id="3.40.50.300">
    <property type="entry name" value="P-loop containing nucleotide triphosphate hydrolases"/>
    <property type="match status" value="1"/>
</dbReference>
<evidence type="ECO:0000256" key="1">
    <source>
        <dbReference type="ARBA" id="ARBA00022490"/>
    </source>
</evidence>
<dbReference type="RefSeq" id="WP_011112780.1">
    <property type="nucleotide sequence ID" value="NC_004757.1"/>
</dbReference>
<dbReference type="AlphaFoldDB" id="Q820I2"/>
<feature type="active site" evidence="8">
    <location>
        <position position="39"/>
    </location>
</feature>
<protein>
    <recommendedName>
        <fullName evidence="8">ATP-dependent dethiobiotin synthetase BioD</fullName>
        <ecNumber evidence="8">6.3.3.3</ecNumber>
    </recommendedName>
    <alternativeName>
        <fullName evidence="8">DTB synthetase</fullName>
        <shortName evidence="8">DTBS</shortName>
    </alternativeName>
    <alternativeName>
        <fullName evidence="8">Dethiobiotin synthase</fullName>
    </alternativeName>
</protein>
<dbReference type="OrthoDB" id="9802097at2"/>
<evidence type="ECO:0000256" key="2">
    <source>
        <dbReference type="ARBA" id="ARBA00022598"/>
    </source>
</evidence>
<feature type="binding site" evidence="8">
    <location>
        <begin position="14"/>
        <end position="19"/>
    </location>
    <ligand>
        <name>ATP</name>
        <dbReference type="ChEBI" id="CHEBI:30616"/>
    </ligand>
</feature>
<dbReference type="NCBIfam" id="TIGR00347">
    <property type="entry name" value="bioD"/>
    <property type="match status" value="1"/>
</dbReference>
<dbReference type="STRING" id="228410.NE2296"/>
<dbReference type="EC" id="6.3.3.3" evidence="8"/>
<dbReference type="InterPro" id="IPR027417">
    <property type="entry name" value="P-loop_NTPase"/>
</dbReference>
<proteinExistence type="inferred from homology"/>
<comment type="pathway">
    <text evidence="8">Cofactor biosynthesis; biotin biosynthesis; biotin from 7,8-diaminononanoate: step 1/2.</text>
</comment>
<keyword evidence="10" id="KW-1185">Reference proteome</keyword>
<evidence type="ECO:0000256" key="4">
    <source>
        <dbReference type="ARBA" id="ARBA00022741"/>
    </source>
</evidence>
<dbReference type="Proteomes" id="UP000001416">
    <property type="component" value="Chromosome"/>
</dbReference>
<keyword evidence="6 8" id="KW-0067">ATP-binding</keyword>
<accession>Q820I2</accession>
<feature type="binding site" evidence="8">
    <location>
        <position position="52"/>
    </location>
    <ligand>
        <name>ATP</name>
        <dbReference type="ChEBI" id="CHEBI:30616"/>
    </ligand>
</feature>
<dbReference type="FunFam" id="3.40.50.300:FF:000292">
    <property type="entry name" value="ATP-dependent dethiobiotin synthetase BioD"/>
    <property type="match status" value="1"/>
</dbReference>
<evidence type="ECO:0000256" key="5">
    <source>
        <dbReference type="ARBA" id="ARBA00022756"/>
    </source>
</evidence>
<dbReference type="GO" id="GO:0005524">
    <property type="term" value="F:ATP binding"/>
    <property type="evidence" value="ECO:0007669"/>
    <property type="project" value="UniProtKB-UniRule"/>
</dbReference>
<gene>
    <name evidence="8 9" type="primary">bioD</name>
    <name evidence="9" type="ordered locus">NE2296</name>
</gene>
<comment type="cofactor">
    <cofactor evidence="8">
        <name>Mg(2+)</name>
        <dbReference type="ChEBI" id="CHEBI:18420"/>
    </cofactor>
</comment>
<keyword evidence="1 8" id="KW-0963">Cytoplasm</keyword>
<dbReference type="GO" id="GO:0004141">
    <property type="term" value="F:dethiobiotin synthase activity"/>
    <property type="evidence" value="ECO:0007669"/>
    <property type="project" value="UniProtKB-UniRule"/>
</dbReference>
<comment type="catalytic activity">
    <reaction evidence="8">
        <text>(7R,8S)-7,8-diammoniononanoate + CO2 + ATP = (4R,5S)-dethiobiotin + ADP + phosphate + 3 H(+)</text>
        <dbReference type="Rhea" id="RHEA:15805"/>
        <dbReference type="ChEBI" id="CHEBI:15378"/>
        <dbReference type="ChEBI" id="CHEBI:16526"/>
        <dbReference type="ChEBI" id="CHEBI:30616"/>
        <dbReference type="ChEBI" id="CHEBI:43474"/>
        <dbReference type="ChEBI" id="CHEBI:149469"/>
        <dbReference type="ChEBI" id="CHEBI:149473"/>
        <dbReference type="ChEBI" id="CHEBI:456216"/>
        <dbReference type="EC" id="6.3.3.3"/>
    </reaction>
</comment>
<keyword evidence="2 8" id="KW-0436">Ligase</keyword>
<dbReference type="PhylomeDB" id="Q820I2"/>
<keyword evidence="7 8" id="KW-0460">Magnesium</keyword>
<comment type="similarity">
    <text evidence="8">Belongs to the dethiobiotin synthetase family.</text>
</comment>
<keyword evidence="4 8" id="KW-0547">Nucleotide-binding</keyword>
<feature type="binding site" evidence="8">
    <location>
        <position position="113"/>
    </location>
    <ligand>
        <name>Mg(2+)</name>
        <dbReference type="ChEBI" id="CHEBI:18420"/>
    </ligand>
</feature>
<comment type="caution">
    <text evidence="8">Lacks conserved residue(s) required for the propagation of feature annotation.</text>
</comment>
<reference evidence="9 10" key="1">
    <citation type="journal article" date="2003" name="J. Bacteriol.">
        <title>Complete genome sequence of the ammonia-oxidizing bacterium and obligate chemolithoautotroph Nitrosomonas europaea.</title>
        <authorList>
            <person name="Chain P."/>
            <person name="Lamerdin J."/>
            <person name="Larimer F."/>
            <person name="Regala W."/>
            <person name="Land M."/>
            <person name="Hauser L."/>
            <person name="Hooper A."/>
            <person name="Klotz M."/>
            <person name="Norton J."/>
            <person name="Sayavedra-Soto L."/>
            <person name="Arciero D."/>
            <person name="Hommes N."/>
            <person name="Whittaker M."/>
            <person name="Arp D."/>
        </authorList>
    </citation>
    <scope>NUCLEOTIDE SEQUENCE [LARGE SCALE GENOMIC DNA]</scope>
    <source>
        <strain evidence="10">ATCC 19718 / CIP 103999 / KCTC 2705 / NBRC 14298</strain>
    </source>
</reference>
<name>Q820I2_NITEU</name>
<keyword evidence="3 8" id="KW-0479">Metal-binding</keyword>
<sequence>MAPAGLFVTGTDTGIGKTVVSCALLHAFSAEGHTVIGMKPVAAGCENGQWQDVENLKKASNVSMPQSLINPYAFVEPVAPHIAARQAGIVIDLRVIRQACEQLQAAAEVTIVEGIGGFRVPLSSSGTPNGRYDTSDLARVLGLPVILVVGMRLGCLNHALLTARAVESAGLKLAGWVANTIDPEMLQPAANLQTLTEWLDCPLLGVLPFQEQLDVQQLAGLIDLSRLE</sequence>
<feature type="binding site" evidence="8">
    <location>
        <position position="18"/>
    </location>
    <ligand>
        <name>Mg(2+)</name>
        <dbReference type="ChEBI" id="CHEBI:18420"/>
    </ligand>
</feature>
<dbReference type="GO" id="GO:0009102">
    <property type="term" value="P:biotin biosynthetic process"/>
    <property type="evidence" value="ECO:0007669"/>
    <property type="project" value="UniProtKB-UniRule"/>
</dbReference>
<comment type="subcellular location">
    <subcellularLocation>
        <location evidence="8">Cytoplasm</location>
    </subcellularLocation>
</comment>
<dbReference type="PANTHER" id="PTHR43210:SF5">
    <property type="entry name" value="DETHIOBIOTIN SYNTHETASE"/>
    <property type="match status" value="1"/>
</dbReference>
<dbReference type="KEGG" id="neu:NE2296"/>
<feature type="binding site" evidence="8">
    <location>
        <begin position="179"/>
        <end position="180"/>
    </location>
    <ligand>
        <name>ATP</name>
        <dbReference type="ChEBI" id="CHEBI:30616"/>
    </ligand>
</feature>
<dbReference type="EMBL" id="AL954747">
    <property type="protein sequence ID" value="CAD86208.1"/>
    <property type="molecule type" value="Genomic_DNA"/>
</dbReference>
<dbReference type="InterPro" id="IPR004472">
    <property type="entry name" value="DTB_synth_BioD"/>
</dbReference>
<evidence type="ECO:0000256" key="3">
    <source>
        <dbReference type="ARBA" id="ARBA00022723"/>
    </source>
</evidence>
<dbReference type="SUPFAM" id="SSF52540">
    <property type="entry name" value="P-loop containing nucleoside triphosphate hydrolases"/>
    <property type="match status" value="1"/>
</dbReference>
<evidence type="ECO:0000256" key="8">
    <source>
        <dbReference type="HAMAP-Rule" id="MF_00336"/>
    </source>
</evidence>
<dbReference type="HOGENOM" id="CLU_072551_0_0_4"/>
<dbReference type="eggNOG" id="COG0132">
    <property type="taxonomic scope" value="Bacteria"/>
</dbReference>
<organism evidence="9 10">
    <name type="scientific">Nitrosomonas europaea (strain ATCC 19718 / CIP 103999 / KCTC 2705 / NBRC 14298)</name>
    <dbReference type="NCBI Taxonomy" id="228410"/>
    <lineage>
        <taxon>Bacteria</taxon>
        <taxon>Pseudomonadati</taxon>
        <taxon>Pseudomonadota</taxon>
        <taxon>Betaproteobacteria</taxon>
        <taxon>Nitrosomonadales</taxon>
        <taxon>Nitrosomonadaceae</taxon>
        <taxon>Nitrosomonas</taxon>
    </lineage>
</organism>